<name>A0A1M5I8Q2_9BRAD</name>
<dbReference type="EMBL" id="LT670818">
    <property type="protein sequence ID" value="SHG24768.1"/>
    <property type="molecule type" value="Genomic_DNA"/>
</dbReference>
<dbReference type="OrthoDB" id="1525365at2"/>
<organism evidence="1 2">
    <name type="scientific">Bradyrhizobium erythrophlei</name>
    <dbReference type="NCBI Taxonomy" id="1437360"/>
    <lineage>
        <taxon>Bacteria</taxon>
        <taxon>Pseudomonadati</taxon>
        <taxon>Pseudomonadota</taxon>
        <taxon>Alphaproteobacteria</taxon>
        <taxon>Hyphomicrobiales</taxon>
        <taxon>Nitrobacteraceae</taxon>
        <taxon>Bradyrhizobium</taxon>
    </lineage>
</organism>
<dbReference type="InterPro" id="IPR009061">
    <property type="entry name" value="DNA-bd_dom_put_sf"/>
</dbReference>
<accession>A0A1M5I8Q2</accession>
<dbReference type="RefSeq" id="WP_079565319.1">
    <property type="nucleotide sequence ID" value="NZ_LT670818.1"/>
</dbReference>
<reference evidence="1 2" key="1">
    <citation type="submission" date="2016-11" db="EMBL/GenBank/DDBJ databases">
        <authorList>
            <person name="Jaros S."/>
            <person name="Januszkiewicz K."/>
            <person name="Wedrychowicz H."/>
        </authorList>
    </citation>
    <scope>NUCLEOTIDE SEQUENCE [LARGE SCALE GENOMIC DNA]</scope>
    <source>
        <strain evidence="1 2">GAS242</strain>
    </source>
</reference>
<dbReference type="Proteomes" id="UP000190675">
    <property type="component" value="Chromosome I"/>
</dbReference>
<protein>
    <submittedName>
        <fullName evidence="1">Transcriptional regulator, AlpA family</fullName>
    </submittedName>
</protein>
<evidence type="ECO:0000313" key="1">
    <source>
        <dbReference type="EMBL" id="SHG24768.1"/>
    </source>
</evidence>
<dbReference type="SUPFAM" id="SSF46955">
    <property type="entry name" value="Putative DNA-binding domain"/>
    <property type="match status" value="1"/>
</dbReference>
<sequence>MPPKKIVAEINAAAVSTASATAADPPKGSAQFLDKAEVLSKVRLTYPTIWKMMREGKFPRSRDSATSKAMWLEDEVEQWMRNRPATVLKAPDEKIAAES</sequence>
<dbReference type="Gene3D" id="1.10.238.160">
    <property type="match status" value="1"/>
</dbReference>
<evidence type="ECO:0000313" key="2">
    <source>
        <dbReference type="Proteomes" id="UP000190675"/>
    </source>
</evidence>
<dbReference type="InterPro" id="IPR010260">
    <property type="entry name" value="AlpA"/>
</dbReference>
<proteinExistence type="predicted"/>
<gene>
    <name evidence="1" type="ORF">SAMN05444169_1387</name>
</gene>
<dbReference type="AlphaFoldDB" id="A0A1M5I8Q2"/>
<dbReference type="Pfam" id="PF05930">
    <property type="entry name" value="Phage_AlpA"/>
    <property type="match status" value="1"/>
</dbReference>